<feature type="domain" description="Reverse transcriptase/retrotransposon-derived protein RNase H-like" evidence="1">
    <location>
        <begin position="264"/>
        <end position="334"/>
    </location>
</feature>
<dbReference type="PANTHER" id="PTHR24559:SF436">
    <property type="entry name" value="RNA-DIRECTED DNA POLYMERASE HOMOLOG"/>
    <property type="match status" value="1"/>
</dbReference>
<protein>
    <submittedName>
        <fullName evidence="2">Transposon Tf2-12 polyprotein</fullName>
    </submittedName>
</protein>
<dbReference type="Gene3D" id="3.10.10.10">
    <property type="entry name" value="HIV Type 1 Reverse Transcriptase, subunit A, domain 1"/>
    <property type="match status" value="1"/>
</dbReference>
<dbReference type="Gene3D" id="3.30.70.270">
    <property type="match status" value="3"/>
</dbReference>
<dbReference type="SUPFAM" id="SSF50630">
    <property type="entry name" value="Acid proteases"/>
    <property type="match status" value="1"/>
</dbReference>
<organism evidence="2">
    <name type="scientific">Sesamum radiatum</name>
    <name type="common">Black benniseed</name>
    <dbReference type="NCBI Taxonomy" id="300843"/>
    <lineage>
        <taxon>Eukaryota</taxon>
        <taxon>Viridiplantae</taxon>
        <taxon>Streptophyta</taxon>
        <taxon>Embryophyta</taxon>
        <taxon>Tracheophyta</taxon>
        <taxon>Spermatophyta</taxon>
        <taxon>Magnoliopsida</taxon>
        <taxon>eudicotyledons</taxon>
        <taxon>Gunneridae</taxon>
        <taxon>Pentapetalae</taxon>
        <taxon>asterids</taxon>
        <taxon>lamiids</taxon>
        <taxon>Lamiales</taxon>
        <taxon>Pedaliaceae</taxon>
        <taxon>Sesamum</taxon>
    </lineage>
</organism>
<dbReference type="Pfam" id="PF13975">
    <property type="entry name" value="gag-asp_proteas"/>
    <property type="match status" value="1"/>
</dbReference>
<dbReference type="InterPro" id="IPR041577">
    <property type="entry name" value="RT_RNaseH_2"/>
</dbReference>
<dbReference type="Pfam" id="PF17919">
    <property type="entry name" value="RT_RNaseH_2"/>
    <property type="match status" value="1"/>
</dbReference>
<dbReference type="InterPro" id="IPR043128">
    <property type="entry name" value="Rev_trsase/Diguanyl_cyclase"/>
</dbReference>
<sequence length="334" mass="38011">MFIDVKIYGKPIHAMIHTGVTHNYLASIKVERLGLVLEKGVRRVKAINLAAQPIIGVAKSMLIKIGAFEGKTNLSVVVMDDFKFILGLEFLRDTCTAVSPHITLMMLGEAIEGHVGERYYQAPKLPYEAPVLFQKKVGDTLHMCCDYRTLNKITMKNKYTIPLVADCFNHLSQCSHNLQHSDEPSTHGFLDKFVVVYLDDIVIYSGTLARDVKHLQQVLTRLREHELYPKVSKVQRGRIRMDPKKVQAIAPMINLLKKTETWNWTPQCQVVFDNLKRAMVTDLVLALLDISKPFVLETDALDFALEGILMQDGHPIAFESRKLKDVKRRYSVHD</sequence>
<proteinExistence type="predicted"/>
<dbReference type="AlphaFoldDB" id="A0AAW2R284"/>
<dbReference type="PANTHER" id="PTHR24559">
    <property type="entry name" value="TRANSPOSON TY3-I GAG-POL POLYPROTEIN"/>
    <property type="match status" value="1"/>
</dbReference>
<evidence type="ECO:0000313" key="2">
    <source>
        <dbReference type="EMBL" id="KAL0374240.1"/>
    </source>
</evidence>
<comment type="caution">
    <text evidence="2">The sequence shown here is derived from an EMBL/GenBank/DDBJ whole genome shotgun (WGS) entry which is preliminary data.</text>
</comment>
<dbReference type="InterPro" id="IPR053134">
    <property type="entry name" value="RNA-dir_DNA_polymerase"/>
</dbReference>
<dbReference type="CDD" id="cd00303">
    <property type="entry name" value="retropepsin_like"/>
    <property type="match status" value="1"/>
</dbReference>
<reference evidence="2" key="2">
    <citation type="journal article" date="2024" name="Plant">
        <title>Genomic evolution and insights into agronomic trait innovations of Sesamum species.</title>
        <authorList>
            <person name="Miao H."/>
            <person name="Wang L."/>
            <person name="Qu L."/>
            <person name="Liu H."/>
            <person name="Sun Y."/>
            <person name="Le M."/>
            <person name="Wang Q."/>
            <person name="Wei S."/>
            <person name="Zheng Y."/>
            <person name="Lin W."/>
            <person name="Duan Y."/>
            <person name="Cao H."/>
            <person name="Xiong S."/>
            <person name="Wang X."/>
            <person name="Wei L."/>
            <person name="Li C."/>
            <person name="Ma Q."/>
            <person name="Ju M."/>
            <person name="Zhao R."/>
            <person name="Li G."/>
            <person name="Mu C."/>
            <person name="Tian Q."/>
            <person name="Mei H."/>
            <person name="Zhang T."/>
            <person name="Gao T."/>
            <person name="Zhang H."/>
        </authorList>
    </citation>
    <scope>NUCLEOTIDE SEQUENCE</scope>
    <source>
        <strain evidence="2">G02</strain>
    </source>
</reference>
<name>A0AAW2R284_SESRA</name>
<gene>
    <name evidence="2" type="ORF">Sradi_3339700</name>
</gene>
<evidence type="ECO:0000259" key="1">
    <source>
        <dbReference type="Pfam" id="PF17919"/>
    </source>
</evidence>
<dbReference type="InterPro" id="IPR043502">
    <property type="entry name" value="DNA/RNA_pol_sf"/>
</dbReference>
<dbReference type="EMBL" id="JACGWJ010000014">
    <property type="protein sequence ID" value="KAL0374240.1"/>
    <property type="molecule type" value="Genomic_DNA"/>
</dbReference>
<dbReference type="SUPFAM" id="SSF56672">
    <property type="entry name" value="DNA/RNA polymerases"/>
    <property type="match status" value="1"/>
</dbReference>
<dbReference type="InterPro" id="IPR021109">
    <property type="entry name" value="Peptidase_aspartic_dom_sf"/>
</dbReference>
<dbReference type="Gene3D" id="2.40.70.10">
    <property type="entry name" value="Acid Proteases"/>
    <property type="match status" value="1"/>
</dbReference>
<reference evidence="2" key="1">
    <citation type="submission" date="2020-06" db="EMBL/GenBank/DDBJ databases">
        <authorList>
            <person name="Li T."/>
            <person name="Hu X."/>
            <person name="Zhang T."/>
            <person name="Song X."/>
            <person name="Zhang H."/>
            <person name="Dai N."/>
            <person name="Sheng W."/>
            <person name="Hou X."/>
            <person name="Wei L."/>
        </authorList>
    </citation>
    <scope>NUCLEOTIDE SEQUENCE</scope>
    <source>
        <strain evidence="2">G02</strain>
        <tissue evidence="2">Leaf</tissue>
    </source>
</reference>
<accession>A0AAW2R284</accession>